<dbReference type="PANTHER" id="PTHR21377:SF0">
    <property type="entry name" value="PROTEIN FAM210B, MITOCHONDRIAL"/>
    <property type="match status" value="1"/>
</dbReference>
<dbReference type="InterPro" id="IPR009688">
    <property type="entry name" value="FAM210A/B-like_dom"/>
</dbReference>
<evidence type="ECO:0000313" key="5">
    <source>
        <dbReference type="Proteomes" id="UP001211907"/>
    </source>
</evidence>
<dbReference type="AlphaFoldDB" id="A0AAD5T8N8"/>
<evidence type="ECO:0000256" key="1">
    <source>
        <dbReference type="SAM" id="MobiDB-lite"/>
    </source>
</evidence>
<protein>
    <recommendedName>
        <fullName evidence="3">DUF1279 domain-containing protein</fullName>
    </recommendedName>
</protein>
<keyword evidence="2" id="KW-0812">Transmembrane</keyword>
<sequence length="287" mass="32015">MWQQQFWLLRNDLQQSAARPAALMRLKISPAYFQPCAVCPNTSHNSQRLFFSNAKATSMPLSLHHAPNSSSQCGLRFSTRINNQMSTPLITTATRFYAISAENQKQDGKNAKNASKLAKMIREYGPLSLLVYAFFSSLTFIGCLSSIYFLGVDRTMIKEWLRRARCALGFSSSSNDDDDKDPEISGSVSNGAAATNGELEKKTKPSLFNALPEVLKTEAVMTLGTNVLLAMVMTKMFLPIKLTLVAFVTPVVAKRLRTMGFKFAQKGGYRDAAREVRDNIKDKRKFK</sequence>
<dbReference type="Pfam" id="PF06916">
    <property type="entry name" value="FAM210A-B_dom"/>
    <property type="match status" value="1"/>
</dbReference>
<organism evidence="4 5">
    <name type="scientific">Physocladia obscura</name>
    <dbReference type="NCBI Taxonomy" id="109957"/>
    <lineage>
        <taxon>Eukaryota</taxon>
        <taxon>Fungi</taxon>
        <taxon>Fungi incertae sedis</taxon>
        <taxon>Chytridiomycota</taxon>
        <taxon>Chytridiomycota incertae sedis</taxon>
        <taxon>Chytridiomycetes</taxon>
        <taxon>Chytridiales</taxon>
        <taxon>Chytriomycetaceae</taxon>
        <taxon>Physocladia</taxon>
    </lineage>
</organism>
<keyword evidence="2" id="KW-1133">Transmembrane helix</keyword>
<keyword evidence="2" id="KW-0472">Membrane</keyword>
<dbReference type="GO" id="GO:0005739">
    <property type="term" value="C:mitochondrion"/>
    <property type="evidence" value="ECO:0007669"/>
    <property type="project" value="TreeGrafter"/>
</dbReference>
<comment type="caution">
    <text evidence="4">The sequence shown here is derived from an EMBL/GenBank/DDBJ whole genome shotgun (WGS) entry which is preliminary data.</text>
</comment>
<feature type="region of interest" description="Disordered" evidence="1">
    <location>
        <begin position="172"/>
        <end position="196"/>
    </location>
</feature>
<dbReference type="InterPro" id="IPR045866">
    <property type="entry name" value="FAM210A/B-like"/>
</dbReference>
<evidence type="ECO:0000259" key="3">
    <source>
        <dbReference type="Pfam" id="PF06916"/>
    </source>
</evidence>
<reference evidence="4" key="1">
    <citation type="submission" date="2020-05" db="EMBL/GenBank/DDBJ databases">
        <title>Phylogenomic resolution of chytrid fungi.</title>
        <authorList>
            <person name="Stajich J.E."/>
            <person name="Amses K."/>
            <person name="Simmons R."/>
            <person name="Seto K."/>
            <person name="Myers J."/>
            <person name="Bonds A."/>
            <person name="Quandt C.A."/>
            <person name="Barry K."/>
            <person name="Liu P."/>
            <person name="Grigoriev I."/>
            <person name="Longcore J.E."/>
            <person name="James T.Y."/>
        </authorList>
    </citation>
    <scope>NUCLEOTIDE SEQUENCE</scope>
    <source>
        <strain evidence="4">JEL0513</strain>
    </source>
</reference>
<dbReference type="Proteomes" id="UP001211907">
    <property type="component" value="Unassembled WGS sequence"/>
</dbReference>
<feature type="transmembrane region" description="Helical" evidence="2">
    <location>
        <begin position="227"/>
        <end position="253"/>
    </location>
</feature>
<proteinExistence type="predicted"/>
<gene>
    <name evidence="4" type="ORF">HK100_010178</name>
</gene>
<dbReference type="EMBL" id="JADGJH010000551">
    <property type="protein sequence ID" value="KAJ3126584.1"/>
    <property type="molecule type" value="Genomic_DNA"/>
</dbReference>
<dbReference type="PANTHER" id="PTHR21377">
    <property type="entry name" value="PROTEIN FAM210B, MITOCHONDRIAL"/>
    <property type="match status" value="1"/>
</dbReference>
<feature type="domain" description="DUF1279" evidence="3">
    <location>
        <begin position="116"/>
        <end position="251"/>
    </location>
</feature>
<name>A0AAD5T8N8_9FUNG</name>
<evidence type="ECO:0000256" key="2">
    <source>
        <dbReference type="SAM" id="Phobius"/>
    </source>
</evidence>
<accession>A0AAD5T8N8</accession>
<evidence type="ECO:0000313" key="4">
    <source>
        <dbReference type="EMBL" id="KAJ3126584.1"/>
    </source>
</evidence>
<feature type="transmembrane region" description="Helical" evidence="2">
    <location>
        <begin position="129"/>
        <end position="151"/>
    </location>
</feature>
<keyword evidence="5" id="KW-1185">Reference proteome</keyword>